<protein>
    <submittedName>
        <fullName evidence="1">Uncharacterized protein</fullName>
    </submittedName>
</protein>
<sequence length="92" mass="10193">GISFRRSQCVASTYIDASTPAGYTQTFETETSYQKEENAPVALSSCLKKKTWPRKKSRKVRISSYIEQMTSPDKNNYASEAATTGLLSLNSS</sequence>
<organism evidence="1">
    <name type="scientific">Arion vulgaris</name>
    <dbReference type="NCBI Taxonomy" id="1028688"/>
    <lineage>
        <taxon>Eukaryota</taxon>
        <taxon>Metazoa</taxon>
        <taxon>Spiralia</taxon>
        <taxon>Lophotrochozoa</taxon>
        <taxon>Mollusca</taxon>
        <taxon>Gastropoda</taxon>
        <taxon>Heterobranchia</taxon>
        <taxon>Euthyneura</taxon>
        <taxon>Panpulmonata</taxon>
        <taxon>Eupulmonata</taxon>
        <taxon>Stylommatophora</taxon>
        <taxon>Helicina</taxon>
        <taxon>Arionoidea</taxon>
        <taxon>Arionidae</taxon>
        <taxon>Arion</taxon>
    </lineage>
</organism>
<feature type="non-terminal residue" evidence="1">
    <location>
        <position position="1"/>
    </location>
</feature>
<dbReference type="AlphaFoldDB" id="A0A0B7C4L6"/>
<dbReference type="EMBL" id="HACG01053277">
    <property type="protein sequence ID" value="CEL00148.1"/>
    <property type="molecule type" value="Transcribed_RNA"/>
</dbReference>
<accession>A0A0B7C4L6</accession>
<reference evidence="1" key="1">
    <citation type="submission" date="2014-12" db="EMBL/GenBank/DDBJ databases">
        <title>Insight into the proteome of Arion vulgaris.</title>
        <authorList>
            <person name="Aradska J."/>
            <person name="Bulat T."/>
            <person name="Smidak R."/>
            <person name="Sarate P."/>
            <person name="Gangsoo J."/>
            <person name="Sialana F."/>
            <person name="Bilban M."/>
            <person name="Lubec G."/>
        </authorList>
    </citation>
    <scope>NUCLEOTIDE SEQUENCE</scope>
    <source>
        <tissue evidence="1">Skin</tissue>
    </source>
</reference>
<proteinExistence type="predicted"/>
<evidence type="ECO:0000313" key="1">
    <source>
        <dbReference type="EMBL" id="CEL00148.1"/>
    </source>
</evidence>
<feature type="non-terminal residue" evidence="1">
    <location>
        <position position="92"/>
    </location>
</feature>
<gene>
    <name evidence="1" type="primary">ORF222977</name>
</gene>
<name>A0A0B7C4L6_9EUPU</name>